<dbReference type="Gene3D" id="1.10.1660.10">
    <property type="match status" value="1"/>
</dbReference>
<evidence type="ECO:0000313" key="5">
    <source>
        <dbReference type="Proteomes" id="UP000033567"/>
    </source>
</evidence>
<dbReference type="SMART" id="SM00422">
    <property type="entry name" value="HTH_MERR"/>
    <property type="match status" value="1"/>
</dbReference>
<proteinExistence type="predicted"/>
<dbReference type="Proteomes" id="UP000033567">
    <property type="component" value="Unassembled WGS sequence"/>
</dbReference>
<dbReference type="PROSITE" id="PS50937">
    <property type="entry name" value="HTH_MERR_2"/>
    <property type="match status" value="1"/>
</dbReference>
<evidence type="ECO:0000256" key="1">
    <source>
        <dbReference type="ARBA" id="ARBA00023125"/>
    </source>
</evidence>
<dbReference type="PATRIC" id="fig|1684.5.peg.640"/>
<gene>
    <name evidence="4" type="ORF">JF70_06070</name>
</gene>
<dbReference type="AlphaFoldDB" id="A0A0F4L0M1"/>
<keyword evidence="1" id="KW-0238">DNA-binding</keyword>
<feature type="compositionally biased region" description="Low complexity" evidence="2">
    <location>
        <begin position="8"/>
        <end position="23"/>
    </location>
</feature>
<dbReference type="PANTHER" id="PTHR30204:SF98">
    <property type="entry name" value="HTH-TYPE TRANSCRIPTIONAL REGULATOR ADHR"/>
    <property type="match status" value="1"/>
</dbReference>
<evidence type="ECO:0000313" key="4">
    <source>
        <dbReference type="EMBL" id="KJY51793.1"/>
    </source>
</evidence>
<name>A0A0F4L0M1_9BIFI</name>
<dbReference type="InterPro" id="IPR009061">
    <property type="entry name" value="DNA-bd_dom_put_sf"/>
</dbReference>
<accession>A0A0F4L0M1</accession>
<evidence type="ECO:0000256" key="2">
    <source>
        <dbReference type="SAM" id="MobiDB-lite"/>
    </source>
</evidence>
<dbReference type="RefSeq" id="WP_082069365.1">
    <property type="nucleotide sequence ID" value="NZ_KQ033885.1"/>
</dbReference>
<dbReference type="PANTHER" id="PTHR30204">
    <property type="entry name" value="REDOX-CYCLING DRUG-SENSING TRANSCRIPTIONAL ACTIVATOR SOXR"/>
    <property type="match status" value="1"/>
</dbReference>
<sequence>MTTIMQPQAETQTARTQNAQTQIAQGSGPWYTIRQASLMSGMPETTLRYYETIGIIPPIARDPSSGHRCYNQEDLDLLETISCLSATGMSLEHMREYLGNRAAGAEAAGRQIELLAEQGRRLDQRMADLRARKRYVQLKIRYWGRVRDHDQAGATELINRSAQIIEAAKRSGNERLPS</sequence>
<dbReference type="SUPFAM" id="SSF46955">
    <property type="entry name" value="Putative DNA-binding domain"/>
    <property type="match status" value="1"/>
</dbReference>
<dbReference type="GO" id="GO:0003700">
    <property type="term" value="F:DNA-binding transcription factor activity"/>
    <property type="evidence" value="ECO:0007669"/>
    <property type="project" value="InterPro"/>
</dbReference>
<protein>
    <submittedName>
        <fullName evidence="4">Transcriptional regulator, MerR family</fullName>
    </submittedName>
</protein>
<dbReference type="InterPro" id="IPR000551">
    <property type="entry name" value="MerR-type_HTH_dom"/>
</dbReference>
<evidence type="ECO:0000259" key="3">
    <source>
        <dbReference type="PROSITE" id="PS50937"/>
    </source>
</evidence>
<keyword evidence="5" id="KW-1185">Reference proteome</keyword>
<reference evidence="4 5" key="1">
    <citation type="submission" date="2014-12" db="EMBL/GenBank/DDBJ databases">
        <title>Comparative genomics of the lactic acid bacteria isolated from the honey bee gut.</title>
        <authorList>
            <person name="Ellegaard K.M."/>
            <person name="Tamarit D."/>
            <person name="Javelind E."/>
            <person name="Olofsson T."/>
            <person name="Andersson S.G."/>
            <person name="Vasquez A."/>
        </authorList>
    </citation>
    <scope>NUCLEOTIDE SEQUENCE [LARGE SCALE GENOMIC DNA]</scope>
    <source>
        <strain evidence="4 5">Bin7</strain>
    </source>
</reference>
<dbReference type="Pfam" id="PF13411">
    <property type="entry name" value="MerR_1"/>
    <property type="match status" value="1"/>
</dbReference>
<dbReference type="EMBL" id="JWMF01000004">
    <property type="protein sequence ID" value="KJY51793.1"/>
    <property type="molecule type" value="Genomic_DNA"/>
</dbReference>
<feature type="region of interest" description="Disordered" evidence="2">
    <location>
        <begin position="1"/>
        <end position="23"/>
    </location>
</feature>
<dbReference type="GO" id="GO:0003677">
    <property type="term" value="F:DNA binding"/>
    <property type="evidence" value="ECO:0007669"/>
    <property type="project" value="UniProtKB-KW"/>
</dbReference>
<comment type="caution">
    <text evidence="4">The sequence shown here is derived from an EMBL/GenBank/DDBJ whole genome shotgun (WGS) entry which is preliminary data.</text>
</comment>
<organism evidence="4 5">
    <name type="scientific">Bifidobacterium mellis</name>
    <dbReference type="NCBI Taxonomy" id="1293823"/>
    <lineage>
        <taxon>Bacteria</taxon>
        <taxon>Bacillati</taxon>
        <taxon>Actinomycetota</taxon>
        <taxon>Actinomycetes</taxon>
        <taxon>Bifidobacteriales</taxon>
        <taxon>Bifidobacteriaceae</taxon>
        <taxon>Bifidobacterium</taxon>
    </lineage>
</organism>
<feature type="domain" description="HTH merR-type" evidence="3">
    <location>
        <begin position="30"/>
        <end position="100"/>
    </location>
</feature>
<dbReference type="InterPro" id="IPR047057">
    <property type="entry name" value="MerR_fam"/>
</dbReference>